<protein>
    <submittedName>
        <fullName evidence="1">Uncharacterized protein</fullName>
    </submittedName>
</protein>
<keyword evidence="2" id="KW-1185">Reference proteome</keyword>
<gene>
    <name evidence="1" type="ORF">WJX74_003351</name>
</gene>
<dbReference type="EMBL" id="JALJOS010000014">
    <property type="protein sequence ID" value="KAK9831098.1"/>
    <property type="molecule type" value="Genomic_DNA"/>
</dbReference>
<reference evidence="1 2" key="1">
    <citation type="journal article" date="2024" name="Nat. Commun.">
        <title>Phylogenomics reveals the evolutionary origins of lichenization in chlorophyte algae.</title>
        <authorList>
            <person name="Puginier C."/>
            <person name="Libourel C."/>
            <person name="Otte J."/>
            <person name="Skaloud P."/>
            <person name="Haon M."/>
            <person name="Grisel S."/>
            <person name="Petersen M."/>
            <person name="Berrin J.G."/>
            <person name="Delaux P.M."/>
            <person name="Dal Grande F."/>
            <person name="Keller J."/>
        </authorList>
    </citation>
    <scope>NUCLEOTIDE SEQUENCE [LARGE SCALE GENOMIC DNA]</scope>
    <source>
        <strain evidence="1 2">SAG 2145</strain>
    </source>
</reference>
<dbReference type="AlphaFoldDB" id="A0AAW1RBV9"/>
<comment type="caution">
    <text evidence="1">The sequence shown here is derived from an EMBL/GenBank/DDBJ whole genome shotgun (WGS) entry which is preliminary data.</text>
</comment>
<dbReference type="Proteomes" id="UP001438707">
    <property type="component" value="Unassembled WGS sequence"/>
</dbReference>
<evidence type="ECO:0000313" key="1">
    <source>
        <dbReference type="EMBL" id="KAK9831098.1"/>
    </source>
</evidence>
<name>A0AAW1RBV9_9CHLO</name>
<proteinExistence type="predicted"/>
<organism evidence="1 2">
    <name type="scientific">Apatococcus lobatus</name>
    <dbReference type="NCBI Taxonomy" id="904363"/>
    <lineage>
        <taxon>Eukaryota</taxon>
        <taxon>Viridiplantae</taxon>
        <taxon>Chlorophyta</taxon>
        <taxon>core chlorophytes</taxon>
        <taxon>Trebouxiophyceae</taxon>
        <taxon>Chlorellales</taxon>
        <taxon>Chlorellaceae</taxon>
        <taxon>Apatococcus</taxon>
    </lineage>
</organism>
<sequence>MKLIRLLLPAAVHQSELSATQERTSVQVSSSFHRTDVKAVDGTEFKECMDGQDVQGICGFLRRSRVPTLVDMAANSYFGELMTDQLDQHHRELSYKARGGYLSRLQEKRMRLSKSTLRQPR</sequence>
<evidence type="ECO:0000313" key="2">
    <source>
        <dbReference type="Proteomes" id="UP001438707"/>
    </source>
</evidence>
<accession>A0AAW1RBV9</accession>